<dbReference type="SUPFAM" id="SSF56176">
    <property type="entry name" value="FAD-binding/transporter-associated domain-like"/>
    <property type="match status" value="1"/>
</dbReference>
<evidence type="ECO:0000313" key="6">
    <source>
        <dbReference type="Proteomes" id="UP001196068"/>
    </source>
</evidence>
<comment type="caution">
    <text evidence="5">The sequence shown here is derived from an EMBL/GenBank/DDBJ whole genome shotgun (WGS) entry which is preliminary data.</text>
</comment>
<dbReference type="SUPFAM" id="SSF55447">
    <property type="entry name" value="CO dehydrogenase flavoprotein C-terminal domain-like"/>
    <property type="match status" value="1"/>
</dbReference>
<dbReference type="InterPro" id="IPR036318">
    <property type="entry name" value="FAD-bd_PCMH-like_sf"/>
</dbReference>
<reference evidence="5" key="1">
    <citation type="submission" date="2020-01" db="EMBL/GenBank/DDBJ databases">
        <authorList>
            <person name="Rat A."/>
        </authorList>
    </citation>
    <scope>NUCLEOTIDE SEQUENCE</scope>
    <source>
        <strain evidence="5">LMG 28251</strain>
    </source>
</reference>
<dbReference type="InterPro" id="IPR002346">
    <property type="entry name" value="Mopterin_DH_FAD-bd"/>
</dbReference>
<organism evidence="5 6">
    <name type="scientific">Plastoroseomonas arctica</name>
    <dbReference type="NCBI Taxonomy" id="1509237"/>
    <lineage>
        <taxon>Bacteria</taxon>
        <taxon>Pseudomonadati</taxon>
        <taxon>Pseudomonadota</taxon>
        <taxon>Alphaproteobacteria</taxon>
        <taxon>Acetobacterales</taxon>
        <taxon>Acetobacteraceae</taxon>
        <taxon>Plastoroseomonas</taxon>
    </lineage>
</organism>
<dbReference type="EMBL" id="JAAEDH010000011">
    <property type="protein sequence ID" value="MBR0655624.1"/>
    <property type="molecule type" value="Genomic_DNA"/>
</dbReference>
<proteinExistence type="predicted"/>
<evidence type="ECO:0000259" key="4">
    <source>
        <dbReference type="PROSITE" id="PS51387"/>
    </source>
</evidence>
<evidence type="ECO:0000256" key="3">
    <source>
        <dbReference type="ARBA" id="ARBA00023002"/>
    </source>
</evidence>
<dbReference type="PANTHER" id="PTHR42659">
    <property type="entry name" value="XANTHINE DEHYDROGENASE SUBUNIT C-RELATED"/>
    <property type="match status" value="1"/>
</dbReference>
<reference evidence="5" key="2">
    <citation type="journal article" date="2021" name="Syst. Appl. Microbiol.">
        <title>Roseomonas hellenica sp. nov., isolated from roots of wild-growing Alkanna tinctoria.</title>
        <authorList>
            <person name="Rat A."/>
            <person name="Naranjo H.D."/>
            <person name="Lebbe L."/>
            <person name="Cnockaert M."/>
            <person name="Krigas N."/>
            <person name="Grigoriadou K."/>
            <person name="Maloupa E."/>
            <person name="Willems A."/>
        </authorList>
    </citation>
    <scope>NUCLEOTIDE SEQUENCE</scope>
    <source>
        <strain evidence="5">LMG 28251</strain>
    </source>
</reference>
<keyword evidence="3" id="KW-0560">Oxidoreductase</keyword>
<dbReference type="InterPro" id="IPR051312">
    <property type="entry name" value="Diverse_Substr_Oxidored"/>
</dbReference>
<dbReference type="Pfam" id="PF00941">
    <property type="entry name" value="FAD_binding_5"/>
    <property type="match status" value="1"/>
</dbReference>
<dbReference type="GO" id="GO:0071949">
    <property type="term" value="F:FAD binding"/>
    <property type="evidence" value="ECO:0007669"/>
    <property type="project" value="InterPro"/>
</dbReference>
<feature type="domain" description="FAD-binding PCMH-type" evidence="4">
    <location>
        <begin position="11"/>
        <end position="189"/>
    </location>
</feature>
<dbReference type="PANTHER" id="PTHR42659:SF2">
    <property type="entry name" value="XANTHINE DEHYDROGENASE SUBUNIT C-RELATED"/>
    <property type="match status" value="1"/>
</dbReference>
<name>A0AAF1JWX4_9PROT</name>
<gene>
    <name evidence="5" type="ORF">GXW79_11085</name>
</gene>
<keyword evidence="6" id="KW-1185">Reference proteome</keyword>
<dbReference type="AlphaFoldDB" id="A0AAF1JWX4"/>
<dbReference type="InterPro" id="IPR016166">
    <property type="entry name" value="FAD-bd_PCMH"/>
</dbReference>
<accession>A0AAF1JWX4</accession>
<keyword evidence="2" id="KW-0274">FAD</keyword>
<protein>
    <submittedName>
        <fullName evidence="5">Xanthine dehydrogenase family protein subunit M</fullName>
    </submittedName>
</protein>
<dbReference type="SMART" id="SM01092">
    <property type="entry name" value="CO_deh_flav_C"/>
    <property type="match status" value="1"/>
</dbReference>
<dbReference type="Proteomes" id="UP001196068">
    <property type="component" value="Unassembled WGS sequence"/>
</dbReference>
<dbReference type="InterPro" id="IPR016169">
    <property type="entry name" value="FAD-bd_PCMH_sub2"/>
</dbReference>
<keyword evidence="1" id="KW-0285">Flavoprotein</keyword>
<dbReference type="Gene3D" id="3.30.43.10">
    <property type="entry name" value="Uridine Diphospho-n-acetylenolpyruvylglucosamine Reductase, domain 2"/>
    <property type="match status" value="1"/>
</dbReference>
<dbReference type="InterPro" id="IPR016167">
    <property type="entry name" value="FAD-bd_PCMH_sub1"/>
</dbReference>
<evidence type="ECO:0000256" key="1">
    <source>
        <dbReference type="ARBA" id="ARBA00022630"/>
    </source>
</evidence>
<sequence>MLNPVAAPPRLVSVSTIWLQPKTLPEALAMLAADPALTPFAGGTDLYPAQAARFAWGEALPEAILDLGALPEFWGIAADATQWRIGAGATWAQLRDAALPAEFDVLRAASCQVGGAQIQNRGTIGGNLCNASPAADGVPPLLALDAAVELASLRGTRTLPLGKFLLGNRQTERAPDELLTAVLVPHRAGDLRSGFEKLGARHYLVISIVMVAAMVRMEAGRIAEAAIAVGACSAVAQRLPALEAALRGSRPGEVAVTPGQLDHLAPIDDARATGAYRREAALVLVRRLLARLALPEALVA</sequence>
<dbReference type="Gene3D" id="3.30.390.50">
    <property type="entry name" value="CO dehydrogenase flavoprotein, C-terminal domain"/>
    <property type="match status" value="1"/>
</dbReference>
<dbReference type="Pfam" id="PF03450">
    <property type="entry name" value="CO_deh_flav_C"/>
    <property type="match status" value="1"/>
</dbReference>
<evidence type="ECO:0000256" key="2">
    <source>
        <dbReference type="ARBA" id="ARBA00022827"/>
    </source>
</evidence>
<evidence type="ECO:0000313" key="5">
    <source>
        <dbReference type="EMBL" id="MBR0655624.1"/>
    </source>
</evidence>
<dbReference type="InterPro" id="IPR036683">
    <property type="entry name" value="CO_DH_flav_C_dom_sf"/>
</dbReference>
<dbReference type="PROSITE" id="PS51387">
    <property type="entry name" value="FAD_PCMH"/>
    <property type="match status" value="1"/>
</dbReference>
<dbReference type="GO" id="GO:0016491">
    <property type="term" value="F:oxidoreductase activity"/>
    <property type="evidence" value="ECO:0007669"/>
    <property type="project" value="UniProtKB-KW"/>
</dbReference>
<dbReference type="InterPro" id="IPR005107">
    <property type="entry name" value="CO_DH_flav_C"/>
</dbReference>
<dbReference type="Gene3D" id="3.30.465.10">
    <property type="match status" value="1"/>
</dbReference>